<dbReference type="AlphaFoldDB" id="A0A976FIQ6"/>
<dbReference type="GeneID" id="94348695"/>
<name>A0A976FIQ6_BRELC</name>
<dbReference type="RefSeq" id="XP_067817056.1">
    <property type="nucleotide sequence ID" value="XM_067963024.1"/>
</dbReference>
<accession>A0A976FIQ6</accession>
<dbReference type="EMBL" id="SHOA02000014">
    <property type="protein sequence ID" value="TDH67557.1"/>
    <property type="molecule type" value="Genomic_DNA"/>
</dbReference>
<dbReference type="Proteomes" id="UP000294530">
    <property type="component" value="Unassembled WGS sequence"/>
</dbReference>
<reference evidence="1 2" key="1">
    <citation type="journal article" date="2021" name="Genome Biol.">
        <title>AFLAP: assembly-free linkage analysis pipeline using k-mers from genome sequencing data.</title>
        <authorList>
            <person name="Fletcher K."/>
            <person name="Zhang L."/>
            <person name="Gil J."/>
            <person name="Han R."/>
            <person name="Cavanaugh K."/>
            <person name="Michelmore R."/>
        </authorList>
    </citation>
    <scope>NUCLEOTIDE SEQUENCE [LARGE SCALE GENOMIC DNA]</scope>
    <source>
        <strain evidence="1 2">SF5</strain>
    </source>
</reference>
<evidence type="ECO:0000313" key="2">
    <source>
        <dbReference type="Proteomes" id="UP000294530"/>
    </source>
</evidence>
<protein>
    <submittedName>
        <fullName evidence="1">Uncharacterized protein</fullName>
    </submittedName>
</protein>
<comment type="caution">
    <text evidence="1">The sequence shown here is derived from an EMBL/GenBank/DDBJ whole genome shotgun (WGS) entry which is preliminary data.</text>
</comment>
<organism evidence="1 2">
    <name type="scientific">Bremia lactucae</name>
    <name type="common">Lettuce downy mildew</name>
    <dbReference type="NCBI Taxonomy" id="4779"/>
    <lineage>
        <taxon>Eukaryota</taxon>
        <taxon>Sar</taxon>
        <taxon>Stramenopiles</taxon>
        <taxon>Oomycota</taxon>
        <taxon>Peronosporomycetes</taxon>
        <taxon>Peronosporales</taxon>
        <taxon>Peronosporaceae</taxon>
        <taxon>Bremia</taxon>
    </lineage>
</organism>
<sequence>METFLVNELIDGFNSFMCSKKRGKPCSLDMVRQFTTIYTINSLDFFQHMLFPFITIGNDEQCSAWSGYPYTDTPSQGPAQTINFGCCIKQMRPFVQTIQKAFKYVVSDDMWDIARGMVSLKSPNGTFVDSLSKTTLQI</sequence>
<dbReference type="KEGG" id="blac:94348695"/>
<evidence type="ECO:0000313" key="1">
    <source>
        <dbReference type="EMBL" id="TDH67557.1"/>
    </source>
</evidence>
<keyword evidence="2" id="KW-1185">Reference proteome</keyword>
<gene>
    <name evidence="1" type="ORF">CCR75_004938</name>
</gene>
<proteinExistence type="predicted"/>